<dbReference type="InterPro" id="IPR023220">
    <property type="entry name" value="T4SS_VirB5-domain"/>
</dbReference>
<evidence type="ECO:0000256" key="1">
    <source>
        <dbReference type="SAM" id="SignalP"/>
    </source>
</evidence>
<reference evidence="2" key="2">
    <citation type="submission" date="2020-09" db="EMBL/GenBank/DDBJ databases">
        <authorList>
            <person name="Sun Q."/>
            <person name="Zhou Y."/>
        </authorList>
    </citation>
    <scope>NUCLEOTIDE SEQUENCE</scope>
    <source>
        <strain evidence="2">CGMCC 1.15082</strain>
    </source>
</reference>
<sequence length="232" mass="23873">MKKSALSVAVLAISAVPGVAQVPTYDSAVHKETIQTTKNTQTILESNDLIKQQTKSILEAVTGNRQDGSSFANAALGGGFSFGQAPTFSDVLAGGSMNWGNLGGDFQKLASTLINGMKLVKSLSGKEGMAKSSSNQAGYESALNMATSLAGIVSGSQAAVANRTSQFQNAGGQIGQSKDIKGSIDMNTQMQLQTAQTTNEAIGAVTALGAAEQSKLMKQLAEESGTADLLNY</sequence>
<dbReference type="SUPFAM" id="SSF101082">
    <property type="entry name" value="Typo IV secretion system protein TraC"/>
    <property type="match status" value="1"/>
</dbReference>
<dbReference type="Pfam" id="PF07996">
    <property type="entry name" value="T4SS"/>
    <property type="match status" value="1"/>
</dbReference>
<accession>A0A916WK97</accession>
<comment type="caution">
    <text evidence="2">The sequence shown here is derived from an EMBL/GenBank/DDBJ whole genome shotgun (WGS) entry which is preliminary data.</text>
</comment>
<organism evidence="2 3">
    <name type="scientific">Brucella endophytica</name>
    <dbReference type="NCBI Taxonomy" id="1963359"/>
    <lineage>
        <taxon>Bacteria</taxon>
        <taxon>Pseudomonadati</taxon>
        <taxon>Pseudomonadota</taxon>
        <taxon>Alphaproteobacteria</taxon>
        <taxon>Hyphomicrobiales</taxon>
        <taxon>Brucellaceae</taxon>
        <taxon>Brucella/Ochrobactrum group</taxon>
        <taxon>Brucella</taxon>
    </lineage>
</organism>
<reference evidence="2" key="1">
    <citation type="journal article" date="2014" name="Int. J. Syst. Evol. Microbiol.">
        <title>Complete genome sequence of Corynebacterium casei LMG S-19264T (=DSM 44701T), isolated from a smear-ripened cheese.</title>
        <authorList>
            <consortium name="US DOE Joint Genome Institute (JGI-PGF)"/>
            <person name="Walter F."/>
            <person name="Albersmeier A."/>
            <person name="Kalinowski J."/>
            <person name="Ruckert C."/>
        </authorList>
    </citation>
    <scope>NUCLEOTIDE SEQUENCE</scope>
    <source>
        <strain evidence="2">CGMCC 1.15082</strain>
    </source>
</reference>
<keyword evidence="3" id="KW-1185">Reference proteome</keyword>
<dbReference type="Gene3D" id="1.20.58.430">
    <property type="entry name" value="Type IV secretion system, VirB5-domain"/>
    <property type="match status" value="1"/>
</dbReference>
<dbReference type="Proteomes" id="UP000646478">
    <property type="component" value="Unassembled WGS sequence"/>
</dbReference>
<dbReference type="AlphaFoldDB" id="A0A916WK97"/>
<evidence type="ECO:0000313" key="3">
    <source>
        <dbReference type="Proteomes" id="UP000646478"/>
    </source>
</evidence>
<feature type="chain" id="PRO_5037916551" evidence="1">
    <location>
        <begin position="21"/>
        <end position="232"/>
    </location>
</feature>
<protein>
    <submittedName>
        <fullName evidence="2">Conjugal transfer protein</fullName>
    </submittedName>
</protein>
<dbReference type="InterPro" id="IPR014158">
    <property type="entry name" value="T4SS_VirB5"/>
</dbReference>
<feature type="signal peptide" evidence="1">
    <location>
        <begin position="1"/>
        <end position="20"/>
    </location>
</feature>
<proteinExistence type="predicted"/>
<name>A0A916WK97_9HYPH</name>
<keyword evidence="1" id="KW-0732">Signal</keyword>
<dbReference type="EMBL" id="BMHH01000026">
    <property type="protein sequence ID" value="GGB09383.1"/>
    <property type="molecule type" value="Genomic_DNA"/>
</dbReference>
<gene>
    <name evidence="2" type="ORF">GCM10011491_41700</name>
</gene>
<evidence type="ECO:0000313" key="2">
    <source>
        <dbReference type="EMBL" id="GGB09383.1"/>
    </source>
</evidence>